<evidence type="ECO:0000313" key="3">
    <source>
        <dbReference type="EMBL" id="RVT94205.1"/>
    </source>
</evidence>
<dbReference type="RefSeq" id="WP_127743471.1">
    <property type="nucleotide sequence ID" value="NZ_SACN01000001.1"/>
</dbReference>
<dbReference type="GO" id="GO:0003857">
    <property type="term" value="F:(3S)-3-hydroxyacyl-CoA dehydrogenase (NAD+) activity"/>
    <property type="evidence" value="ECO:0007669"/>
    <property type="project" value="TreeGrafter"/>
</dbReference>
<keyword evidence="4" id="KW-1185">Reference proteome</keyword>
<accession>A0A437M9L4</accession>
<reference evidence="3 4" key="1">
    <citation type="submission" date="2019-01" db="EMBL/GenBank/DDBJ databases">
        <authorList>
            <person name="Chen W.-M."/>
        </authorList>
    </citation>
    <scope>NUCLEOTIDE SEQUENCE [LARGE SCALE GENOMIC DNA]</scope>
    <source>
        <strain evidence="3 4">CCP-7</strain>
    </source>
</reference>
<proteinExistence type="predicted"/>
<protein>
    <submittedName>
        <fullName evidence="3">3-alpha,7-alpha, 12-alpha-trihydroxy-5-beta-cholest-24-enoyl-CoA hydratase</fullName>
    </submittedName>
</protein>
<dbReference type="InterPro" id="IPR029069">
    <property type="entry name" value="HotDog_dom_sf"/>
</dbReference>
<dbReference type="PANTHER" id="PTHR13078">
    <property type="entry name" value="PEROXISOMAL MULTIFUNCTIONAL ENZYME TYPE 2-RELATED"/>
    <property type="match status" value="1"/>
</dbReference>
<feature type="domain" description="MaoC-like" evidence="1">
    <location>
        <begin position="166"/>
        <end position="261"/>
    </location>
</feature>
<dbReference type="OrthoDB" id="5522043at2"/>
<evidence type="ECO:0000313" key="4">
    <source>
        <dbReference type="Proteomes" id="UP000282971"/>
    </source>
</evidence>
<evidence type="ECO:0000259" key="1">
    <source>
        <dbReference type="Pfam" id="PF01575"/>
    </source>
</evidence>
<dbReference type="PANTHER" id="PTHR13078:SF56">
    <property type="entry name" value="PEROXISOMAL MULTIFUNCTIONAL ENZYME TYPE 2"/>
    <property type="match status" value="1"/>
</dbReference>
<dbReference type="InterPro" id="IPR002539">
    <property type="entry name" value="MaoC-like_dom"/>
</dbReference>
<comment type="caution">
    <text evidence="3">The sequence shown here is derived from an EMBL/GenBank/DDBJ whole genome shotgun (WGS) entry which is preliminary data.</text>
</comment>
<gene>
    <name evidence="3" type="ORF">EOD43_10225</name>
</gene>
<dbReference type="Gene3D" id="3.10.129.10">
    <property type="entry name" value="Hotdog Thioesterase"/>
    <property type="match status" value="1"/>
</dbReference>
<dbReference type="Pfam" id="PF22622">
    <property type="entry name" value="MFE-2_hydrat-2_N"/>
    <property type="match status" value="1"/>
</dbReference>
<dbReference type="GO" id="GO:0006635">
    <property type="term" value="P:fatty acid beta-oxidation"/>
    <property type="evidence" value="ECO:0007669"/>
    <property type="project" value="TreeGrafter"/>
</dbReference>
<evidence type="ECO:0000259" key="2">
    <source>
        <dbReference type="Pfam" id="PF22622"/>
    </source>
</evidence>
<sequence length="283" mass="30964">MSFDAERLRNWQVPTIRQTLTRKDTALYALTTGFGLDPMDRAALPFVDPSHPELRASPSMPLVLGYPGSWISHPELEVDMPRMLHLDQLIEVLGPVPVEGEIEGRTEVLDVIDRGEGRGVLVPHERILTCNGTSFARLTQTVLLRSEGGFAATPGAIPPRRRVPESAPDRSIAFALPDNAALLYRLNGDLNPLHSDPDVAARGGFARPIMHGMGTFGFATRQIVTMICNHDPHKLSRIGMRFTSPAYPGEGLIIDIWDSGAFTVRGLDGRKVVDDGVFDLTGL</sequence>
<dbReference type="Pfam" id="PF01575">
    <property type="entry name" value="MaoC_dehydratas"/>
    <property type="match status" value="1"/>
</dbReference>
<feature type="domain" description="Peroxisomal multifunctional enzyme type 2-like N-terminal" evidence="2">
    <location>
        <begin position="20"/>
        <end position="145"/>
    </location>
</feature>
<dbReference type="GO" id="GO:0044594">
    <property type="term" value="F:17-beta-hydroxysteroid dehydrogenase (NAD+) activity"/>
    <property type="evidence" value="ECO:0007669"/>
    <property type="project" value="TreeGrafter"/>
</dbReference>
<dbReference type="Proteomes" id="UP000282971">
    <property type="component" value="Unassembled WGS sequence"/>
</dbReference>
<dbReference type="EMBL" id="SACN01000001">
    <property type="protein sequence ID" value="RVT94205.1"/>
    <property type="molecule type" value="Genomic_DNA"/>
</dbReference>
<name>A0A437M9L4_9SPHN</name>
<dbReference type="AlphaFoldDB" id="A0A437M9L4"/>
<organism evidence="3 4">
    <name type="scientific">Sphingomonas crocodyli</name>
    <dbReference type="NCBI Taxonomy" id="1979270"/>
    <lineage>
        <taxon>Bacteria</taxon>
        <taxon>Pseudomonadati</taxon>
        <taxon>Pseudomonadota</taxon>
        <taxon>Alphaproteobacteria</taxon>
        <taxon>Sphingomonadales</taxon>
        <taxon>Sphingomonadaceae</taxon>
        <taxon>Sphingomonas</taxon>
    </lineage>
</organism>
<dbReference type="SUPFAM" id="SSF54637">
    <property type="entry name" value="Thioesterase/thiol ester dehydrase-isomerase"/>
    <property type="match status" value="2"/>
</dbReference>
<dbReference type="GO" id="GO:0004300">
    <property type="term" value="F:enoyl-CoA hydratase activity"/>
    <property type="evidence" value="ECO:0007669"/>
    <property type="project" value="TreeGrafter"/>
</dbReference>
<dbReference type="InterPro" id="IPR054357">
    <property type="entry name" value="MFE-2_N"/>
</dbReference>